<reference evidence="1 2" key="1">
    <citation type="submission" date="2016-10" db="EMBL/GenBank/DDBJ databases">
        <authorList>
            <person name="de Groot N.N."/>
        </authorList>
    </citation>
    <scope>NUCLEOTIDE SEQUENCE [LARGE SCALE GENOMIC DNA]</scope>
    <source>
        <strain evidence="1">MBHS1</strain>
    </source>
</reference>
<evidence type="ECO:0000313" key="2">
    <source>
        <dbReference type="Proteomes" id="UP000236724"/>
    </source>
</evidence>
<dbReference type="Proteomes" id="UP000236724">
    <property type="component" value="Unassembled WGS sequence"/>
</dbReference>
<gene>
    <name evidence="1" type="ORF">MBHS_04026</name>
</gene>
<proteinExistence type="predicted"/>
<dbReference type="EMBL" id="FMSV02000543">
    <property type="protein sequence ID" value="SEH08136.1"/>
    <property type="molecule type" value="Genomic_DNA"/>
</dbReference>
<sequence>MDAVLRLFNAIQVENKQPQDMPESVLARTLKNGYVLDPAIHPDACLLETIERIIGFSGEKANAAFHKSWKVIQESSIESLVVQQLIHYVTTYGFESLGLYQQDRVYIPHEKLAIPALKDDIPLIMIKAMDANEILNAIIDLASGIALSQATLDDMMAIVAANAYQQTFIEKIQNRELKALLYDHYGIVPSDPEEFLRHLLSKLTDESLLIKNNALIEKIKSANGKFLDELLKNAPDNLAAIFFRFKPLFLAMKSISRNKSFFNRLRKQAKHLHRPLPVDYLNSVTAQIKQNNLDLNRLAAVLNKAPIFRKIRLAYALNHRLHAGNAIVYRVRNGRGWATEFDWSDTLEQTTQQALDTVLAAITDELRKNLENKLIYIPEHVHYALPATEKQFTGNLPTGTYVAVPQDLIVGIHWVNSKNRVDLDLSAIGLSGKTGWDAAYRSDKANLLFSGDMTDAPPPHGASELFYIKKNIGEAKLLMVNYFNFNKGDEVRMKILAAREMAKKFGENYMVNPNNIVTCTELNISKKQNVIGLIVNIDDENRMYFANISIGNSITASHNPHTTYAREYLFHSMVYTLDFRTILRMAGASVLDEKPEDDGYIDLSPEALDKTTIINLINASGR</sequence>
<protein>
    <submittedName>
        <fullName evidence="1">Uncharacterized protein</fullName>
    </submittedName>
</protein>
<dbReference type="RefSeq" id="WP_103921711.1">
    <property type="nucleotide sequence ID" value="NZ_FMSV02000543.1"/>
</dbReference>
<dbReference type="AlphaFoldDB" id="A0A1H6FG42"/>
<evidence type="ECO:0000313" key="1">
    <source>
        <dbReference type="EMBL" id="SEH08136.1"/>
    </source>
</evidence>
<organism evidence="1 2">
    <name type="scientific">Candidatus Venteria ishoeyi</name>
    <dbReference type="NCBI Taxonomy" id="1899563"/>
    <lineage>
        <taxon>Bacteria</taxon>
        <taxon>Pseudomonadati</taxon>
        <taxon>Pseudomonadota</taxon>
        <taxon>Gammaproteobacteria</taxon>
        <taxon>Thiotrichales</taxon>
        <taxon>Thiotrichaceae</taxon>
        <taxon>Venteria</taxon>
    </lineage>
</organism>
<name>A0A1H6FG42_9GAMM</name>
<accession>A0A1H6FG42</accession>
<dbReference type="OrthoDB" id="415622at2"/>
<keyword evidence="2" id="KW-1185">Reference proteome</keyword>